<name>A0A4S2KMN4_9HYME</name>
<feature type="region of interest" description="Disordered" evidence="1">
    <location>
        <begin position="303"/>
        <end position="347"/>
    </location>
</feature>
<reference evidence="2 3" key="1">
    <citation type="journal article" date="2019" name="Philos. Trans. R. Soc. Lond., B, Biol. Sci.">
        <title>Ant behaviour and brain gene expression of defending hosts depend on the ecological success of the intruding social parasite.</title>
        <authorList>
            <person name="Kaur R."/>
            <person name="Stoldt M."/>
            <person name="Jongepier E."/>
            <person name="Feldmeyer B."/>
            <person name="Menzel F."/>
            <person name="Bornberg-Bauer E."/>
            <person name="Foitzik S."/>
        </authorList>
    </citation>
    <scope>NUCLEOTIDE SEQUENCE [LARGE SCALE GENOMIC DNA]</scope>
    <source>
        <tissue evidence="2">Whole body</tissue>
    </source>
</reference>
<feature type="region of interest" description="Disordered" evidence="1">
    <location>
        <begin position="672"/>
        <end position="731"/>
    </location>
</feature>
<dbReference type="STRING" id="300112.A0A4S2KMN4"/>
<evidence type="ECO:0000313" key="2">
    <source>
        <dbReference type="EMBL" id="TGZ50566.1"/>
    </source>
</evidence>
<dbReference type="Proteomes" id="UP000310200">
    <property type="component" value="Unassembled WGS sequence"/>
</dbReference>
<feature type="compositionally biased region" description="Basic and acidic residues" evidence="1">
    <location>
        <begin position="303"/>
        <end position="312"/>
    </location>
</feature>
<comment type="caution">
    <text evidence="2">The sequence shown here is derived from an EMBL/GenBank/DDBJ whole genome shotgun (WGS) entry which is preliminary data.</text>
</comment>
<dbReference type="InterPro" id="IPR036034">
    <property type="entry name" value="PDZ_sf"/>
</dbReference>
<evidence type="ECO:0000313" key="3">
    <source>
        <dbReference type="Proteomes" id="UP000310200"/>
    </source>
</evidence>
<organism evidence="2 3">
    <name type="scientific">Temnothorax longispinosus</name>
    <dbReference type="NCBI Taxonomy" id="300112"/>
    <lineage>
        <taxon>Eukaryota</taxon>
        <taxon>Metazoa</taxon>
        <taxon>Ecdysozoa</taxon>
        <taxon>Arthropoda</taxon>
        <taxon>Hexapoda</taxon>
        <taxon>Insecta</taxon>
        <taxon>Pterygota</taxon>
        <taxon>Neoptera</taxon>
        <taxon>Endopterygota</taxon>
        <taxon>Hymenoptera</taxon>
        <taxon>Apocrita</taxon>
        <taxon>Aculeata</taxon>
        <taxon>Formicoidea</taxon>
        <taxon>Formicidae</taxon>
        <taxon>Myrmicinae</taxon>
        <taxon>Temnothorax</taxon>
    </lineage>
</organism>
<feature type="compositionally biased region" description="Polar residues" evidence="1">
    <location>
        <begin position="888"/>
        <end position="901"/>
    </location>
</feature>
<protein>
    <submittedName>
        <fullName evidence="2">Uncharacterized protein</fullName>
    </submittedName>
</protein>
<feature type="compositionally biased region" description="Polar residues" evidence="1">
    <location>
        <begin position="850"/>
        <end position="859"/>
    </location>
</feature>
<feature type="compositionally biased region" description="Basic and acidic residues" evidence="1">
    <location>
        <begin position="838"/>
        <end position="849"/>
    </location>
</feature>
<proteinExistence type="predicted"/>
<feature type="compositionally biased region" description="Low complexity" evidence="1">
    <location>
        <begin position="462"/>
        <end position="475"/>
    </location>
</feature>
<feature type="compositionally biased region" description="Polar residues" evidence="1">
    <location>
        <begin position="386"/>
        <end position="400"/>
    </location>
</feature>
<feature type="region of interest" description="Disordered" evidence="1">
    <location>
        <begin position="749"/>
        <end position="795"/>
    </location>
</feature>
<feature type="compositionally biased region" description="Basic and acidic residues" evidence="1">
    <location>
        <begin position="483"/>
        <end position="493"/>
    </location>
</feature>
<feature type="region of interest" description="Disordered" evidence="1">
    <location>
        <begin position="815"/>
        <end position="931"/>
    </location>
</feature>
<dbReference type="EMBL" id="QBLH01001938">
    <property type="protein sequence ID" value="TGZ50566.1"/>
    <property type="molecule type" value="Genomic_DNA"/>
</dbReference>
<accession>A0A4S2KMN4</accession>
<evidence type="ECO:0000256" key="1">
    <source>
        <dbReference type="SAM" id="MobiDB-lite"/>
    </source>
</evidence>
<feature type="compositionally biased region" description="Basic and acidic residues" evidence="1">
    <location>
        <begin position="755"/>
        <end position="775"/>
    </location>
</feature>
<feature type="compositionally biased region" description="Polar residues" evidence="1">
    <location>
        <begin position="910"/>
        <end position="923"/>
    </location>
</feature>
<feature type="region of interest" description="Disordered" evidence="1">
    <location>
        <begin position="614"/>
        <end position="641"/>
    </location>
</feature>
<feature type="compositionally biased region" description="Basic and acidic residues" evidence="1">
    <location>
        <begin position="864"/>
        <end position="887"/>
    </location>
</feature>
<keyword evidence="3" id="KW-1185">Reference proteome</keyword>
<gene>
    <name evidence="2" type="ORF">DBV15_11031</name>
</gene>
<feature type="compositionally biased region" description="Basic and acidic residues" evidence="1">
    <location>
        <begin position="401"/>
        <end position="420"/>
    </location>
</feature>
<dbReference type="AlphaFoldDB" id="A0A4S2KMN4"/>
<feature type="region of interest" description="Disordered" evidence="1">
    <location>
        <begin position="386"/>
        <end position="421"/>
    </location>
</feature>
<feature type="region of interest" description="Disordered" evidence="1">
    <location>
        <begin position="456"/>
        <end position="493"/>
    </location>
</feature>
<dbReference type="Gene3D" id="2.30.42.10">
    <property type="match status" value="1"/>
</dbReference>
<feature type="compositionally biased region" description="Pro residues" evidence="1">
    <location>
        <begin position="314"/>
        <end position="325"/>
    </location>
</feature>
<sequence>MKVYAPIRTCLPITPQTIAELSNNDLIYFQGVASIPVERKDQRTCHELRSIRKMDVAKGTTEDFVTVVSVGSQPTSENFVTVLSIGNRKKDDEQSSAAASKSVSNGMEGHLEEEVEVFRLPGERLGFGLKFEGGNKTAERVRRLFVQSCAEQSPASRAKFTEPNRFLSVMDKDYNGQTCKFYVAEQLQNKTAQTHSLWLPRCTSPSMIFKTYFLPNDPSRKVSSHLRVACLHCELSGELFPAPRPLPRTRQFTLHLLQVLSIDGIPVTHMTRLDCVRRLKESQLVIRLMVRCRGALRPEVVSAERKIERSKVPPELPAAPPPVPPRKLRQPRGPADGEANPSPIKKLWDNSKLQNGLQNGSQNGAQNGSISQVGLQCVTKISSYENCESSPRSVNGSSQESPKESPKDRSPEFAKSKQEPPEAMVYLDARSQCGSTHGSTSDDTGSSMSTVVDRFSTSDRVSTISTTSTASTAGSEQPSDASGIERDPDRSSDRDVLLSRAICPLEHLERDFTNPPDYLLRRLASSEAVTHVESRGEVERITAVVAPNTVLIEETITLQPPLSFQDAPLSYGHEARPDLFYTADLAADSTTHFRPIKDDVELVERVNGNHEEFRDATRCVSGTGRNSSDSSSPPPLPARNHVNRICVNQTQTSESGNEARPPRIPATVPVSVERELSEAPLLPPKPLPRKDVKARRKRPPPPPPPIIIPRREIKPSTPIDSNHVTEKENENLSQVKSTECVRSEVCDLSPNKNNILDKKSRRIESTDGSLDKESNMKNVSFDNEKDKAASSEENAQTNKVLEIIEIRVAKGLQADQKEEVGKNKSNNATETINSKQIKVKDEVTDRNEQDQPANNSSNVLPEHQNSDLESTDKQIDESNNEKERQKNSESCYQEVTRTNQDTIEEVFPSNEESASPINNTTTQESEDDETYQSLDVINDDIKNPEMNQMIENEEIMEEDDTTDESDDGDYYWQSNLATIGEEEETSLEYVNA</sequence>
<feature type="compositionally biased region" description="Polar residues" evidence="1">
    <location>
        <begin position="823"/>
        <end position="836"/>
    </location>
</feature>